<accession>A0AA37FW08</accession>
<dbReference type="Pfam" id="PF12762">
    <property type="entry name" value="DDE_Tnp_IS1595"/>
    <property type="match status" value="1"/>
</dbReference>
<comment type="caution">
    <text evidence="2">The sequence shown here is derived from an EMBL/GenBank/DDBJ whole genome shotgun (WGS) entry which is preliminary data.</text>
</comment>
<reference evidence="2" key="1">
    <citation type="submission" date="2021-07" db="EMBL/GenBank/DDBJ databases">
        <title>Draft genome sequence of carbapenem-resistant Aeromonas spp. in Japan.</title>
        <authorList>
            <person name="Maehana S."/>
            <person name="Suzuki M."/>
            <person name="Kitasato H."/>
        </authorList>
    </citation>
    <scope>NUCLEOTIDE SEQUENCE</scope>
    <source>
        <strain evidence="2">KAM351</strain>
    </source>
</reference>
<name>A0AA37FW08_AERCA</name>
<sequence length="316" mass="35353">MAKNKVQYQKGLSVNGFLEKYGTEELCEKALFKWRYPQGFVCKNCSNTTFCRLHHRPRVLQCNRCRSQSSLISGSIFACTKLPLTTWFLALHLLTVSKTGLSAMELHRQLGVNYNTAWMVKHKLLQAMKEADDRHPLHGIIQLDDAYWGGERRGGKRGRGAAGKTPFVAAVALNEVGHPIAMRMTVVSGFKTKEIGAWAKRHLGPGSLVISDGLKCFRAVERATCNHLGFTMGGRLELLDHAAFRWVNTMLGNIKNSLHGSCHKLGQRHIPRHLAEYCFRFNNRFDLSGMLAKLGAAAAITPPMPYRLLKLAEDHG</sequence>
<proteinExistence type="predicted"/>
<protein>
    <submittedName>
        <fullName evidence="2">DDE transposase</fullName>
    </submittedName>
</protein>
<evidence type="ECO:0000313" key="3">
    <source>
        <dbReference type="Proteomes" id="UP000886934"/>
    </source>
</evidence>
<evidence type="ECO:0000259" key="1">
    <source>
        <dbReference type="SMART" id="SM01126"/>
    </source>
</evidence>
<dbReference type="Pfam" id="PF12760">
    <property type="entry name" value="Zn_ribbon_IS1595"/>
    <property type="match status" value="1"/>
</dbReference>
<gene>
    <name evidence="2" type="ORF">KAM351_29990</name>
</gene>
<dbReference type="Proteomes" id="UP000886934">
    <property type="component" value="Unassembled WGS sequence"/>
</dbReference>
<feature type="domain" description="ISXO2-like transposase" evidence="1">
    <location>
        <begin position="136"/>
        <end position="282"/>
    </location>
</feature>
<dbReference type="SMART" id="SM01126">
    <property type="entry name" value="DDE_Tnp_IS1595"/>
    <property type="match status" value="1"/>
</dbReference>
<dbReference type="InterPro" id="IPR024445">
    <property type="entry name" value="Tnp_ISXO2-like"/>
</dbReference>
<dbReference type="EMBL" id="BPNN01000048">
    <property type="protein sequence ID" value="GJA64388.1"/>
    <property type="molecule type" value="Genomic_DNA"/>
</dbReference>
<dbReference type="InterPro" id="IPR024442">
    <property type="entry name" value="Transposase_Zn_ribbon"/>
</dbReference>
<dbReference type="RefSeq" id="WP_111896943.1">
    <property type="nucleotide sequence ID" value="NZ_AP026403.1"/>
</dbReference>
<organism evidence="2 3">
    <name type="scientific">Aeromonas caviae</name>
    <name type="common">Aeromonas punctata</name>
    <dbReference type="NCBI Taxonomy" id="648"/>
    <lineage>
        <taxon>Bacteria</taxon>
        <taxon>Pseudomonadati</taxon>
        <taxon>Pseudomonadota</taxon>
        <taxon>Gammaproteobacteria</taxon>
        <taxon>Aeromonadales</taxon>
        <taxon>Aeromonadaceae</taxon>
        <taxon>Aeromonas</taxon>
    </lineage>
</organism>
<dbReference type="AlphaFoldDB" id="A0AA37FW08"/>
<evidence type="ECO:0000313" key="2">
    <source>
        <dbReference type="EMBL" id="GJA64388.1"/>
    </source>
</evidence>
<dbReference type="NCBIfam" id="NF033547">
    <property type="entry name" value="transpos_IS1595"/>
    <property type="match status" value="1"/>
</dbReference>